<name>A0A922NIY8_9PLEO</name>
<dbReference type="Proteomes" id="UP000249757">
    <property type="component" value="Unassembled WGS sequence"/>
</dbReference>
<protein>
    <submittedName>
        <fullName evidence="1">Uncharacterized protein</fullName>
    </submittedName>
</protein>
<evidence type="ECO:0000313" key="1">
    <source>
        <dbReference type="EMBL" id="KAI1515932.1"/>
    </source>
</evidence>
<keyword evidence="2" id="KW-1185">Reference proteome</keyword>
<gene>
    <name evidence="1" type="ORF">Ptr86124_004469</name>
</gene>
<dbReference type="EMBL" id="NRDI02000005">
    <property type="protein sequence ID" value="KAI1515932.1"/>
    <property type="molecule type" value="Genomic_DNA"/>
</dbReference>
<reference evidence="2" key="1">
    <citation type="journal article" date="2022" name="Microb. Genom.">
        <title>A global pangenome for the wheat fungal pathogen Pyrenophora tritici-repentis and prediction of effector protein structural homology.</title>
        <authorList>
            <person name="Moolhuijzen P.M."/>
            <person name="See P.T."/>
            <person name="Shi G."/>
            <person name="Powell H.R."/>
            <person name="Cockram J."/>
            <person name="Jorgensen L.N."/>
            <person name="Benslimane H."/>
            <person name="Strelkov S.E."/>
            <person name="Turner J."/>
            <person name="Liu Z."/>
            <person name="Moffat C.S."/>
        </authorList>
    </citation>
    <scope>NUCLEOTIDE SEQUENCE [LARGE SCALE GENOMIC DNA]</scope>
</reference>
<proteinExistence type="predicted"/>
<organism evidence="1 2">
    <name type="scientific">Pyrenophora tritici-repentis</name>
    <dbReference type="NCBI Taxonomy" id="45151"/>
    <lineage>
        <taxon>Eukaryota</taxon>
        <taxon>Fungi</taxon>
        <taxon>Dikarya</taxon>
        <taxon>Ascomycota</taxon>
        <taxon>Pezizomycotina</taxon>
        <taxon>Dothideomycetes</taxon>
        <taxon>Pleosporomycetidae</taxon>
        <taxon>Pleosporales</taxon>
        <taxon>Pleosporineae</taxon>
        <taxon>Pleosporaceae</taxon>
        <taxon>Pyrenophora</taxon>
    </lineage>
</organism>
<comment type="caution">
    <text evidence="1">The sequence shown here is derived from an EMBL/GenBank/DDBJ whole genome shotgun (WGS) entry which is preliminary data.</text>
</comment>
<evidence type="ECO:0000313" key="2">
    <source>
        <dbReference type="Proteomes" id="UP000249757"/>
    </source>
</evidence>
<dbReference type="AlphaFoldDB" id="A0A922NIY8"/>
<accession>A0A922NIY8</accession>
<sequence>MAFYTKIPVLVRQNTTVIANVTYNYPGLVYNISGLYRPGHAKFPTAPHWNFSISVDQTFTLVPNTLYLWPTQRDFVSGFYGPGPWAAWTISIVTTWIALFRDDYSNNMHLMGWLLYTNWAAIDMARQLINCHGLNPVPVDPYFTVGASLSILYMAGFEKCRPWFFRYYPCGTQAIGEWDQAFSLFFALFFFVYEFAHEIPGFARNCAKFLRRLVFRRFLRGRLISGEVVRWMLKWYKIRNGACASPSETSADEVVQEVELYELEAPQPAHVARRALPEDDTSV</sequence>